<proteinExistence type="predicted"/>
<dbReference type="EMBL" id="JBHTCG010000006">
    <property type="protein sequence ID" value="MFC7382850.1"/>
    <property type="molecule type" value="Genomic_DNA"/>
</dbReference>
<keyword evidence="2" id="KW-1185">Reference proteome</keyword>
<reference evidence="2" key="1">
    <citation type="journal article" date="2019" name="Int. J. Syst. Evol. Microbiol.">
        <title>The Global Catalogue of Microorganisms (GCM) 10K type strain sequencing project: providing services to taxonomists for standard genome sequencing and annotation.</title>
        <authorList>
            <consortium name="The Broad Institute Genomics Platform"/>
            <consortium name="The Broad Institute Genome Sequencing Center for Infectious Disease"/>
            <person name="Wu L."/>
            <person name="Ma J."/>
        </authorList>
    </citation>
    <scope>NUCLEOTIDE SEQUENCE [LARGE SCALE GENOMIC DNA]</scope>
    <source>
        <strain evidence="2">CECT 7649</strain>
    </source>
</reference>
<accession>A0ABW2P3I2</accession>
<sequence>MTAPDGPPVVVPPALAEPIWRTLRAALARHRADGGHLAPGLAELLDELRAAALAHTLAQASGHRPLIPADIGSSCDQVHTDRLAGLLGVTPRHARRVARAAGYHQPRRGWWLRADVDHLIADRRR</sequence>
<comment type="caution">
    <text evidence="1">The sequence shown here is derived from an EMBL/GenBank/DDBJ whole genome shotgun (WGS) entry which is preliminary data.</text>
</comment>
<protein>
    <recommendedName>
        <fullName evidence="3">DNA-binding protein</fullName>
    </recommendedName>
</protein>
<evidence type="ECO:0000313" key="1">
    <source>
        <dbReference type="EMBL" id="MFC7382850.1"/>
    </source>
</evidence>
<evidence type="ECO:0008006" key="3">
    <source>
        <dbReference type="Google" id="ProtNLM"/>
    </source>
</evidence>
<organism evidence="1 2">
    <name type="scientific">Sphaerisporangium rhizosphaerae</name>
    <dbReference type="NCBI Taxonomy" id="2269375"/>
    <lineage>
        <taxon>Bacteria</taxon>
        <taxon>Bacillati</taxon>
        <taxon>Actinomycetota</taxon>
        <taxon>Actinomycetes</taxon>
        <taxon>Streptosporangiales</taxon>
        <taxon>Streptosporangiaceae</taxon>
        <taxon>Sphaerisporangium</taxon>
    </lineage>
</organism>
<name>A0ABW2P3I2_9ACTN</name>
<dbReference type="RefSeq" id="WP_380826202.1">
    <property type="nucleotide sequence ID" value="NZ_JBHTCG010000006.1"/>
</dbReference>
<evidence type="ECO:0000313" key="2">
    <source>
        <dbReference type="Proteomes" id="UP001596496"/>
    </source>
</evidence>
<dbReference type="Proteomes" id="UP001596496">
    <property type="component" value="Unassembled WGS sequence"/>
</dbReference>
<gene>
    <name evidence="1" type="ORF">ACFQSB_11590</name>
</gene>